<dbReference type="OrthoDB" id="10511312at2759"/>
<protein>
    <submittedName>
        <fullName evidence="1">Uncharacterized protein</fullName>
    </submittedName>
</protein>
<accession>A0A319EK58</accession>
<evidence type="ECO:0000313" key="1">
    <source>
        <dbReference type="EMBL" id="PYI04124.1"/>
    </source>
</evidence>
<reference evidence="1 2" key="1">
    <citation type="submission" date="2018-02" db="EMBL/GenBank/DDBJ databases">
        <title>The genomes of Aspergillus section Nigri reveals drivers in fungal speciation.</title>
        <authorList>
            <consortium name="DOE Joint Genome Institute"/>
            <person name="Vesth T.C."/>
            <person name="Nybo J."/>
            <person name="Theobald S."/>
            <person name="Brandl J."/>
            <person name="Frisvad J.C."/>
            <person name="Nielsen K.F."/>
            <person name="Lyhne E.K."/>
            <person name="Kogle M.E."/>
            <person name="Kuo A."/>
            <person name="Riley R."/>
            <person name="Clum A."/>
            <person name="Nolan M."/>
            <person name="Lipzen A."/>
            <person name="Salamov A."/>
            <person name="Henrissat B."/>
            <person name="Wiebenga A."/>
            <person name="De vries R.P."/>
            <person name="Grigoriev I.V."/>
            <person name="Mortensen U.H."/>
            <person name="Andersen M.R."/>
            <person name="Baker S.E."/>
        </authorList>
    </citation>
    <scope>NUCLEOTIDE SEQUENCE [LARGE SCALE GENOMIC DNA]</scope>
    <source>
        <strain evidence="1 2">CBS 121057</strain>
    </source>
</reference>
<dbReference type="VEuPathDB" id="FungiDB:BO78DRAFT_450112"/>
<name>A0A319EK58_ASPSB</name>
<dbReference type="EMBL" id="KZ826372">
    <property type="protein sequence ID" value="PYI04124.1"/>
    <property type="molecule type" value="Genomic_DNA"/>
</dbReference>
<sequence length="131" mass="14710">PPINEQTPAFPLAESRHLINQPTNIAILSCIALHWRRGGPFLAMAYGVLQNSAHLGNRFPPPSPSPHTRAQHRHISVLVQRRWLSGEHGRRKVCETVLAQLLIKWTIPLRHIIDFLGRCTTSRLLAGNLAL</sequence>
<dbReference type="Proteomes" id="UP000248423">
    <property type="component" value="Unassembled WGS sequence"/>
</dbReference>
<dbReference type="AlphaFoldDB" id="A0A319EK58"/>
<gene>
    <name evidence="1" type="ORF">BO78DRAFT_450112</name>
</gene>
<evidence type="ECO:0000313" key="2">
    <source>
        <dbReference type="Proteomes" id="UP000248423"/>
    </source>
</evidence>
<proteinExistence type="predicted"/>
<feature type="non-terminal residue" evidence="1">
    <location>
        <position position="1"/>
    </location>
</feature>
<organism evidence="1 2">
    <name type="scientific">Aspergillus sclerotiicarbonarius (strain CBS 121057 / IBT 28362)</name>
    <dbReference type="NCBI Taxonomy" id="1448318"/>
    <lineage>
        <taxon>Eukaryota</taxon>
        <taxon>Fungi</taxon>
        <taxon>Dikarya</taxon>
        <taxon>Ascomycota</taxon>
        <taxon>Pezizomycotina</taxon>
        <taxon>Eurotiomycetes</taxon>
        <taxon>Eurotiomycetidae</taxon>
        <taxon>Eurotiales</taxon>
        <taxon>Aspergillaceae</taxon>
        <taxon>Aspergillus</taxon>
        <taxon>Aspergillus subgen. Circumdati</taxon>
    </lineage>
</organism>
<keyword evidence="2" id="KW-1185">Reference proteome</keyword>